<dbReference type="EMBL" id="QSOE01000171">
    <property type="protein sequence ID" value="RGI77739.1"/>
    <property type="molecule type" value="Genomic_DNA"/>
</dbReference>
<evidence type="ECO:0000313" key="2">
    <source>
        <dbReference type="Proteomes" id="UP000262524"/>
    </source>
</evidence>
<dbReference type="Proteomes" id="UP000262524">
    <property type="component" value="Unassembled WGS sequence"/>
</dbReference>
<proteinExistence type="predicted"/>
<protein>
    <submittedName>
        <fullName evidence="1">Caspase family protein</fullName>
    </submittedName>
</protein>
<reference evidence="1 2" key="1">
    <citation type="submission" date="2018-08" db="EMBL/GenBank/DDBJ databases">
        <title>A genome reference for cultivated species of the human gut microbiota.</title>
        <authorList>
            <person name="Zou Y."/>
            <person name="Xue W."/>
            <person name="Luo G."/>
        </authorList>
    </citation>
    <scope>NUCLEOTIDE SEQUENCE [LARGE SCALE GENOMIC DNA]</scope>
    <source>
        <strain evidence="1 2">TM10-1AC</strain>
    </source>
</reference>
<gene>
    <name evidence="1" type="ORF">DXD91_14840</name>
</gene>
<comment type="caution">
    <text evidence="1">The sequence shown here is derived from an EMBL/GenBank/DDBJ whole genome shotgun (WGS) entry which is preliminary data.</text>
</comment>
<name>A0A374N1Y7_9FIRM</name>
<organism evidence="1 2">
    <name type="scientific">Anaerobutyricum hallii</name>
    <dbReference type="NCBI Taxonomy" id="39488"/>
    <lineage>
        <taxon>Bacteria</taxon>
        <taxon>Bacillati</taxon>
        <taxon>Bacillota</taxon>
        <taxon>Clostridia</taxon>
        <taxon>Lachnospirales</taxon>
        <taxon>Lachnospiraceae</taxon>
        <taxon>Anaerobutyricum</taxon>
    </lineage>
</organism>
<accession>A0A374N1Y7</accession>
<evidence type="ECO:0000313" key="1">
    <source>
        <dbReference type="EMBL" id="RGI77739.1"/>
    </source>
</evidence>
<dbReference type="AlphaFoldDB" id="A0A374N1Y7"/>
<sequence length="192" mass="22555">MEEEFEESYEDEEFRKIFWEANQNFLKANQILFQRKVSERTLCGALMLALNDVIRKKGYEGYFVDVEYNRNIGSKFESLKKTCKGLQGEEITINCDLLVHSRGENLEADNLIALEMKKSNLSKDAKDRDRARLKALTSTQDKRLLDETTKKFPENVCGYKLGIYYEVNLKKHTIRIEYYYTGQLTDVDKIDF</sequence>
<feature type="non-terminal residue" evidence="1">
    <location>
        <position position="192"/>
    </location>
</feature>
<dbReference type="RefSeq" id="WP_207662219.1">
    <property type="nucleotide sequence ID" value="NZ_QSOE01000171.1"/>
</dbReference>